<dbReference type="GO" id="GO:0016301">
    <property type="term" value="F:kinase activity"/>
    <property type="evidence" value="ECO:0007669"/>
    <property type="project" value="UniProtKB-KW"/>
</dbReference>
<dbReference type="PANTHER" id="PTHR34220:SF9">
    <property type="entry name" value="SIGNAL TRANSDUCTION HISTIDINE KINASE INTERNAL REGION DOMAIN-CONTAINING PROTEIN"/>
    <property type="match status" value="1"/>
</dbReference>
<dbReference type="Proteomes" id="UP000715965">
    <property type="component" value="Unassembled WGS sequence"/>
</dbReference>
<feature type="transmembrane region" description="Helical" evidence="1">
    <location>
        <begin position="114"/>
        <end position="135"/>
    </location>
</feature>
<keyword evidence="3" id="KW-0418">Kinase</keyword>
<keyword evidence="1" id="KW-0812">Transmembrane</keyword>
<accession>A0ABR9S9F8</accession>
<evidence type="ECO:0000256" key="1">
    <source>
        <dbReference type="SAM" id="Phobius"/>
    </source>
</evidence>
<evidence type="ECO:0000259" key="2">
    <source>
        <dbReference type="Pfam" id="PF06580"/>
    </source>
</evidence>
<feature type="domain" description="Signal transduction histidine kinase internal region" evidence="2">
    <location>
        <begin position="157"/>
        <end position="236"/>
    </location>
</feature>
<dbReference type="SUPFAM" id="SSF55874">
    <property type="entry name" value="ATPase domain of HSP90 chaperone/DNA topoisomerase II/histidine kinase"/>
    <property type="match status" value="1"/>
</dbReference>
<dbReference type="PANTHER" id="PTHR34220">
    <property type="entry name" value="SENSOR HISTIDINE KINASE YPDA"/>
    <property type="match status" value="1"/>
</dbReference>
<keyword evidence="4" id="KW-1185">Reference proteome</keyword>
<dbReference type="EMBL" id="JADDOJ010000001">
    <property type="protein sequence ID" value="MBE7938980.1"/>
    <property type="molecule type" value="Genomic_DNA"/>
</dbReference>
<dbReference type="InterPro" id="IPR010559">
    <property type="entry name" value="Sig_transdc_His_kin_internal"/>
</dbReference>
<keyword evidence="1" id="KW-1133">Transmembrane helix</keyword>
<dbReference type="InterPro" id="IPR050640">
    <property type="entry name" value="Bact_2-comp_sensor_kinase"/>
</dbReference>
<evidence type="ECO:0000313" key="3">
    <source>
        <dbReference type="EMBL" id="MBE7938980.1"/>
    </source>
</evidence>
<organism evidence="3 4">
    <name type="scientific">Ramlibacter aquaticus</name>
    <dbReference type="NCBI Taxonomy" id="2780094"/>
    <lineage>
        <taxon>Bacteria</taxon>
        <taxon>Pseudomonadati</taxon>
        <taxon>Pseudomonadota</taxon>
        <taxon>Betaproteobacteria</taxon>
        <taxon>Burkholderiales</taxon>
        <taxon>Comamonadaceae</taxon>
        <taxon>Ramlibacter</taxon>
    </lineage>
</organism>
<sequence>MAPVDWIARLRHGLQTLAFCLAIATLQQAFQPDRAYGRTLVYSVLIGMSIWAIIDLGRSFFPSAAETGWPRGVWGLGLVGAGIVGGWGLGNGIGNRLCELWQLLPAGAPVDPDADLRSSVLITVLGGIAGSYYFYSANRSAYLERKMGEARRLADEARLKLLESQLEPHMLFNTLANLRALIAVDAPRAQAMLDHMIAFLRSTLDGSRSATHALEAEFARTADYLALIAVRMGPRLATSLTLPSELAAVPVPALLLQPVVENSIRHGVEPQVGGGRIEVSARAEDGMLVLAVADDGVGPGEAAPGFGTAQVRERLQALYGGAARYDFSARPGGGALTEIRIPLAP</sequence>
<name>A0ABR9S9F8_9BURK</name>
<reference evidence="3 4" key="1">
    <citation type="submission" date="2020-10" db="EMBL/GenBank/DDBJ databases">
        <title>Draft genome of Ramlibacter aquaticus LMG 30558.</title>
        <authorList>
            <person name="Props R."/>
        </authorList>
    </citation>
    <scope>NUCLEOTIDE SEQUENCE [LARGE SCALE GENOMIC DNA]</scope>
    <source>
        <strain evidence="3 4">LMG 30558</strain>
    </source>
</reference>
<feature type="transmembrane region" description="Helical" evidence="1">
    <location>
        <begin position="39"/>
        <end position="61"/>
    </location>
</feature>
<protein>
    <submittedName>
        <fullName evidence="3">Histidine kinase</fullName>
    </submittedName>
</protein>
<keyword evidence="3" id="KW-0808">Transferase</keyword>
<dbReference type="Gene3D" id="3.30.565.10">
    <property type="entry name" value="Histidine kinase-like ATPase, C-terminal domain"/>
    <property type="match status" value="1"/>
</dbReference>
<dbReference type="Pfam" id="PF06580">
    <property type="entry name" value="His_kinase"/>
    <property type="match status" value="1"/>
</dbReference>
<keyword evidence="1" id="KW-0472">Membrane</keyword>
<dbReference type="InterPro" id="IPR036890">
    <property type="entry name" value="HATPase_C_sf"/>
</dbReference>
<evidence type="ECO:0000313" key="4">
    <source>
        <dbReference type="Proteomes" id="UP000715965"/>
    </source>
</evidence>
<proteinExistence type="predicted"/>
<feature type="transmembrane region" description="Helical" evidence="1">
    <location>
        <begin position="73"/>
        <end position="94"/>
    </location>
</feature>
<comment type="caution">
    <text evidence="3">The sequence shown here is derived from an EMBL/GenBank/DDBJ whole genome shotgun (WGS) entry which is preliminary data.</text>
</comment>
<gene>
    <name evidence="3" type="ORF">IM725_00160</name>
</gene>